<dbReference type="SUPFAM" id="SSF52833">
    <property type="entry name" value="Thioredoxin-like"/>
    <property type="match status" value="1"/>
</dbReference>
<proteinExistence type="predicted"/>
<keyword evidence="3" id="KW-1185">Reference proteome</keyword>
<organism evidence="2 3">
    <name type="scientific">Paenibacillus oryzae</name>
    <dbReference type="NCBI Taxonomy" id="1844972"/>
    <lineage>
        <taxon>Bacteria</taxon>
        <taxon>Bacillati</taxon>
        <taxon>Bacillota</taxon>
        <taxon>Bacilli</taxon>
        <taxon>Bacillales</taxon>
        <taxon>Paenibacillaceae</taxon>
        <taxon>Paenibacillus</taxon>
    </lineage>
</organism>
<dbReference type="Pfam" id="PF00085">
    <property type="entry name" value="Thioredoxin"/>
    <property type="match status" value="1"/>
</dbReference>
<evidence type="ECO:0000313" key="3">
    <source>
        <dbReference type="Proteomes" id="UP000092024"/>
    </source>
</evidence>
<gene>
    <name evidence="2" type="ORF">A7K91_08485</name>
</gene>
<dbReference type="CDD" id="cd02947">
    <property type="entry name" value="TRX_family"/>
    <property type="match status" value="1"/>
</dbReference>
<comment type="caution">
    <text evidence="2">The sequence shown here is derived from an EMBL/GenBank/DDBJ whole genome shotgun (WGS) entry which is preliminary data.</text>
</comment>
<accession>A0A1A5YQ77</accession>
<name>A0A1A5YQ77_9BACL</name>
<dbReference type="InterPro" id="IPR036249">
    <property type="entry name" value="Thioredoxin-like_sf"/>
</dbReference>
<sequence>MHPLSLKFYFGDSCGHCRRFAKTLEKIEQERANISVSKIAYNPSQHPDIKFIPTVIVFLGNKELGRFSSALAKKDIDNWLHQINEYISDYLVKS</sequence>
<dbReference type="Gene3D" id="3.40.30.10">
    <property type="entry name" value="Glutaredoxin"/>
    <property type="match status" value="1"/>
</dbReference>
<dbReference type="AlphaFoldDB" id="A0A1A5YQ77"/>
<dbReference type="EMBL" id="LYPA01000031">
    <property type="protein sequence ID" value="OBR67762.1"/>
    <property type="molecule type" value="Genomic_DNA"/>
</dbReference>
<dbReference type="InterPro" id="IPR013766">
    <property type="entry name" value="Thioredoxin_domain"/>
</dbReference>
<evidence type="ECO:0000259" key="1">
    <source>
        <dbReference type="Pfam" id="PF00085"/>
    </source>
</evidence>
<feature type="domain" description="Thioredoxin" evidence="1">
    <location>
        <begin position="9"/>
        <end position="81"/>
    </location>
</feature>
<evidence type="ECO:0000313" key="2">
    <source>
        <dbReference type="EMBL" id="OBR67762.1"/>
    </source>
</evidence>
<reference evidence="2 3" key="1">
    <citation type="submission" date="2016-05" db="EMBL/GenBank/DDBJ databases">
        <title>Paenibacillus oryzae. sp. nov., isolated from the rice root.</title>
        <authorList>
            <person name="Zhang J."/>
            <person name="Zhang X."/>
        </authorList>
    </citation>
    <scope>NUCLEOTIDE SEQUENCE [LARGE SCALE GENOMIC DNA]</scope>
    <source>
        <strain evidence="2 3">1DrF-4</strain>
    </source>
</reference>
<dbReference type="STRING" id="1844972.A7K91_08485"/>
<protein>
    <recommendedName>
        <fullName evidence="1">Thioredoxin domain-containing protein</fullName>
    </recommendedName>
</protein>
<dbReference type="Proteomes" id="UP000092024">
    <property type="component" value="Unassembled WGS sequence"/>
</dbReference>